<dbReference type="EMBL" id="VJNA01000003">
    <property type="protein sequence ID" value="TSE27625.1"/>
    <property type="molecule type" value="Genomic_DNA"/>
</dbReference>
<dbReference type="OrthoDB" id="9813903at2"/>
<feature type="domain" description="EAL" evidence="2">
    <location>
        <begin position="11"/>
        <end position="258"/>
    </location>
</feature>
<proteinExistence type="predicted"/>
<dbReference type="Proteomes" id="UP000318554">
    <property type="component" value="Unassembled WGS sequence"/>
</dbReference>
<protein>
    <submittedName>
        <fullName evidence="5">Phytochrome-like protein cph2</fullName>
    </submittedName>
</protein>
<name>A0A554WVM5_9BURK</name>
<dbReference type="SMART" id="SM00267">
    <property type="entry name" value="GGDEF"/>
    <property type="match status" value="1"/>
</dbReference>
<dbReference type="SMART" id="SM00052">
    <property type="entry name" value="EAL"/>
    <property type="match status" value="1"/>
</dbReference>
<evidence type="ECO:0000259" key="2">
    <source>
        <dbReference type="PROSITE" id="PS50883"/>
    </source>
</evidence>
<dbReference type="GO" id="GO:0071111">
    <property type="term" value="F:cyclic-guanylate-specific phosphodiesterase activity"/>
    <property type="evidence" value="ECO:0007669"/>
    <property type="project" value="InterPro"/>
</dbReference>
<evidence type="ECO:0000256" key="1">
    <source>
        <dbReference type="PROSITE-ProRule" id="PRU00703"/>
    </source>
</evidence>
<dbReference type="PROSITE" id="PS51371">
    <property type="entry name" value="CBS"/>
    <property type="match status" value="1"/>
</dbReference>
<dbReference type="NCBIfam" id="TIGR00254">
    <property type="entry name" value="GGDEF"/>
    <property type="match status" value="1"/>
</dbReference>
<dbReference type="PANTHER" id="PTHR33121">
    <property type="entry name" value="CYCLIC DI-GMP PHOSPHODIESTERASE PDEF"/>
    <property type="match status" value="1"/>
</dbReference>
<feature type="domain" description="CBS" evidence="4">
    <location>
        <begin position="284"/>
        <end position="344"/>
    </location>
</feature>
<dbReference type="PROSITE" id="PS50887">
    <property type="entry name" value="GGDEF"/>
    <property type="match status" value="1"/>
</dbReference>
<evidence type="ECO:0000313" key="6">
    <source>
        <dbReference type="Proteomes" id="UP000318554"/>
    </source>
</evidence>
<dbReference type="PROSITE" id="PS50883">
    <property type="entry name" value="EAL"/>
    <property type="match status" value="1"/>
</dbReference>
<dbReference type="InterPro" id="IPR029787">
    <property type="entry name" value="Nucleotide_cyclase"/>
</dbReference>
<dbReference type="SUPFAM" id="SSF55073">
    <property type="entry name" value="Nucleotide cyclase"/>
    <property type="match status" value="1"/>
</dbReference>
<dbReference type="InterPro" id="IPR000644">
    <property type="entry name" value="CBS_dom"/>
</dbReference>
<dbReference type="InterPro" id="IPR000160">
    <property type="entry name" value="GGDEF_dom"/>
</dbReference>
<reference evidence="5 6" key="1">
    <citation type="submission" date="2019-07" db="EMBL/GenBank/DDBJ databases">
        <title>Tepidimonas aquatica CLN-1 draft genome.</title>
        <authorList>
            <person name="Da Costa M.S."/>
            <person name="Froufe H.J.C."/>
            <person name="Egas C."/>
            <person name="Albuquerque L."/>
        </authorList>
    </citation>
    <scope>NUCLEOTIDE SEQUENCE [LARGE SCALE GENOMIC DNA]</scope>
    <source>
        <strain evidence="5 6">CLN-1</strain>
    </source>
</reference>
<organism evidence="5 6">
    <name type="scientific">Tepidimonas aquatica</name>
    <dbReference type="NCBI Taxonomy" id="247482"/>
    <lineage>
        <taxon>Bacteria</taxon>
        <taxon>Pseudomonadati</taxon>
        <taxon>Pseudomonadota</taxon>
        <taxon>Betaproteobacteria</taxon>
        <taxon>Burkholderiales</taxon>
        <taxon>Tepidimonas</taxon>
    </lineage>
</organism>
<dbReference type="SUPFAM" id="SSF141868">
    <property type="entry name" value="EAL domain-like"/>
    <property type="match status" value="1"/>
</dbReference>
<dbReference type="InterPro" id="IPR046342">
    <property type="entry name" value="CBS_dom_sf"/>
</dbReference>
<dbReference type="InterPro" id="IPR043128">
    <property type="entry name" value="Rev_trsase/Diguanyl_cyclase"/>
</dbReference>
<gene>
    <name evidence="5" type="primary">cph2_1</name>
    <name evidence="5" type="ORF">Taqua_00356</name>
</gene>
<dbReference type="CDD" id="cd04598">
    <property type="entry name" value="CBS_pair_GGDEF_EAL"/>
    <property type="match status" value="1"/>
</dbReference>
<dbReference type="Gene3D" id="3.30.70.270">
    <property type="match status" value="1"/>
</dbReference>
<dbReference type="CDD" id="cd01948">
    <property type="entry name" value="EAL"/>
    <property type="match status" value="1"/>
</dbReference>
<keyword evidence="6" id="KW-1185">Reference proteome</keyword>
<dbReference type="Pfam" id="PF00563">
    <property type="entry name" value="EAL"/>
    <property type="match status" value="1"/>
</dbReference>
<keyword evidence="1" id="KW-0129">CBS domain</keyword>
<feature type="domain" description="GGDEF" evidence="3">
    <location>
        <begin position="442"/>
        <end position="592"/>
    </location>
</feature>
<dbReference type="AlphaFoldDB" id="A0A554WVM5"/>
<evidence type="ECO:0000259" key="3">
    <source>
        <dbReference type="PROSITE" id="PS50887"/>
    </source>
</evidence>
<evidence type="ECO:0000313" key="5">
    <source>
        <dbReference type="EMBL" id="TSE27625.1"/>
    </source>
</evidence>
<sequence>MTVLPVPAPTPVRDPHSVWMLMRERRLLMHWQPLFDLATHDVIGHEALVRTPAGCAWRNPDHLFAAARREGCAMELERVCVQLAATEAGHAGLGLLFVNLSANALAAWTDAPAHTPHGQPDLPLAGVVVELTEHERVRDLAALRDVLARWRAAGAALALDDFGDGHSSLRLWAELRPEYVKIDKYFVRDVHRSGDKTKTIRALQQLADTFGTRLIAEGIETVDELMVLRDLGLTLGQGYLLGRPLPTPCSALPVNVQQALQSRQIWVLPQEPHVIHRGLTAATLLRAAPALPGHASHQDVLELFQRHHDLESVALLDDQQRPVGLITRHTFQEESLHNPYFRELYGRRPAIMHANTQPLCVEIHTPLERLTEVLTSPDQRYLREGFILTENGRYRGLGTSEQLVRRVTEARIEAARHANPLTALPGNVPITQHIERLLHNGQPFVACYADLNHFKVYNDQYGYWRGDGMIRLLARCLTGVCDARLDFVGHVGGDDFVLLMQSGDWLARIERAVHTFNTEAALLYETTARQAGGIWAEDRHGVRRFHPLTTLSVGVVRVDPAHYASAEAVANAAALAKHHAKQGHVGIQILSDVGEGPAHSLVADAAGTAAVSAVAPACQ</sequence>
<dbReference type="Gene3D" id="3.20.20.450">
    <property type="entry name" value="EAL domain"/>
    <property type="match status" value="1"/>
</dbReference>
<evidence type="ECO:0000259" key="4">
    <source>
        <dbReference type="PROSITE" id="PS51371"/>
    </source>
</evidence>
<dbReference type="PANTHER" id="PTHR33121:SF76">
    <property type="entry name" value="SIGNALING PROTEIN"/>
    <property type="match status" value="1"/>
</dbReference>
<dbReference type="InterPro" id="IPR001633">
    <property type="entry name" value="EAL_dom"/>
</dbReference>
<accession>A0A554WVM5</accession>
<dbReference type="Pfam" id="PF00990">
    <property type="entry name" value="GGDEF"/>
    <property type="match status" value="1"/>
</dbReference>
<dbReference type="RefSeq" id="WP_144324324.1">
    <property type="nucleotide sequence ID" value="NZ_VJNA01000003.1"/>
</dbReference>
<comment type="caution">
    <text evidence="5">The sequence shown here is derived from an EMBL/GenBank/DDBJ whole genome shotgun (WGS) entry which is preliminary data.</text>
</comment>
<dbReference type="SUPFAM" id="SSF54631">
    <property type="entry name" value="CBS-domain pair"/>
    <property type="match status" value="1"/>
</dbReference>
<dbReference type="InterPro" id="IPR050706">
    <property type="entry name" value="Cyclic-di-GMP_PDE-like"/>
</dbReference>
<dbReference type="InterPro" id="IPR035919">
    <property type="entry name" value="EAL_sf"/>
</dbReference>